<sequence>KYNFGILKMDNNASNNSSNNNLPPNNIVRSHEPSHNTYDSDSDSSIRTTQEIFIRMSAAQPSSSHNESRTRHASRSIERHNESRNESHTHHTSRSIECDRSFSPERRRSQSLSCSQRSSNQNQLCESYVDELLFKQNRQLYLLVHKLGNDIREIKDELKHLRGDPKKDLSAKDMYTNVIKRLFPNHLYPSQCELKKTIKEYMNENFPEFVRNIGEVEFTN</sequence>
<dbReference type="EMBL" id="CAJVQB010114199">
    <property type="protein sequence ID" value="CAG8852608.1"/>
    <property type="molecule type" value="Genomic_DNA"/>
</dbReference>
<organism evidence="2 3">
    <name type="scientific">Gigaspora margarita</name>
    <dbReference type="NCBI Taxonomy" id="4874"/>
    <lineage>
        <taxon>Eukaryota</taxon>
        <taxon>Fungi</taxon>
        <taxon>Fungi incertae sedis</taxon>
        <taxon>Mucoromycota</taxon>
        <taxon>Glomeromycotina</taxon>
        <taxon>Glomeromycetes</taxon>
        <taxon>Diversisporales</taxon>
        <taxon>Gigasporaceae</taxon>
        <taxon>Gigaspora</taxon>
    </lineage>
</organism>
<feature type="compositionally biased region" description="Low complexity" evidence="1">
    <location>
        <begin position="11"/>
        <end position="26"/>
    </location>
</feature>
<name>A0ABN7XBI2_GIGMA</name>
<evidence type="ECO:0000256" key="1">
    <source>
        <dbReference type="SAM" id="MobiDB-lite"/>
    </source>
</evidence>
<keyword evidence="3" id="KW-1185">Reference proteome</keyword>
<evidence type="ECO:0000313" key="2">
    <source>
        <dbReference type="EMBL" id="CAG8852608.1"/>
    </source>
</evidence>
<feature type="compositionally biased region" description="Polar residues" evidence="1">
    <location>
        <begin position="35"/>
        <end position="45"/>
    </location>
</feature>
<comment type="caution">
    <text evidence="2">The sequence shown here is derived from an EMBL/GenBank/DDBJ whole genome shotgun (WGS) entry which is preliminary data.</text>
</comment>
<feature type="region of interest" description="Disordered" evidence="1">
    <location>
        <begin position="1"/>
        <end position="45"/>
    </location>
</feature>
<proteinExistence type="predicted"/>
<evidence type="ECO:0000313" key="3">
    <source>
        <dbReference type="Proteomes" id="UP000789901"/>
    </source>
</evidence>
<feature type="non-terminal residue" evidence="2">
    <location>
        <position position="220"/>
    </location>
</feature>
<protein>
    <submittedName>
        <fullName evidence="2">42955_t:CDS:1</fullName>
    </submittedName>
</protein>
<feature type="compositionally biased region" description="Basic and acidic residues" evidence="1">
    <location>
        <begin position="66"/>
        <end position="104"/>
    </location>
</feature>
<reference evidence="2 3" key="1">
    <citation type="submission" date="2021-06" db="EMBL/GenBank/DDBJ databases">
        <authorList>
            <person name="Kallberg Y."/>
            <person name="Tangrot J."/>
            <person name="Rosling A."/>
        </authorList>
    </citation>
    <scope>NUCLEOTIDE SEQUENCE [LARGE SCALE GENOMIC DNA]</scope>
    <source>
        <strain evidence="2 3">120-4 pot B 10/14</strain>
    </source>
</reference>
<dbReference type="Proteomes" id="UP000789901">
    <property type="component" value="Unassembled WGS sequence"/>
</dbReference>
<feature type="non-terminal residue" evidence="2">
    <location>
        <position position="1"/>
    </location>
</feature>
<gene>
    <name evidence="2" type="ORF">GMARGA_LOCUS41429</name>
</gene>
<accession>A0ABN7XBI2</accession>
<feature type="region of interest" description="Disordered" evidence="1">
    <location>
        <begin position="57"/>
        <end position="104"/>
    </location>
</feature>